<keyword evidence="2 5" id="KW-0812">Transmembrane</keyword>
<evidence type="ECO:0000256" key="2">
    <source>
        <dbReference type="ARBA" id="ARBA00022692"/>
    </source>
</evidence>
<dbReference type="Proteomes" id="UP000001740">
    <property type="component" value="Chromosome"/>
</dbReference>
<proteinExistence type="predicted"/>
<dbReference type="KEGG" id="xop:PXO_03725"/>
<dbReference type="HOGENOM" id="CLU_002338_2_1_6"/>
<dbReference type="GO" id="GO:0005886">
    <property type="term" value="C:plasma membrane"/>
    <property type="evidence" value="ECO:0007669"/>
    <property type="project" value="InterPro"/>
</dbReference>
<organism evidence="7 8">
    <name type="scientific">Xanthomonas oryzae pv. oryzae (strain PXO99A)</name>
    <dbReference type="NCBI Taxonomy" id="360094"/>
    <lineage>
        <taxon>Bacteria</taxon>
        <taxon>Pseudomonadati</taxon>
        <taxon>Pseudomonadota</taxon>
        <taxon>Gammaproteobacteria</taxon>
        <taxon>Lysobacterales</taxon>
        <taxon>Lysobacteraceae</taxon>
        <taxon>Xanthomonas</taxon>
    </lineage>
</organism>
<dbReference type="PANTHER" id="PTHR36985:SF1">
    <property type="entry name" value="TRANSLOCATION AND ASSEMBLY MODULE SUBUNIT TAMB"/>
    <property type="match status" value="1"/>
</dbReference>
<dbReference type="GO" id="GO:0097347">
    <property type="term" value="C:TAM protein secretion complex"/>
    <property type="evidence" value="ECO:0007669"/>
    <property type="project" value="TreeGrafter"/>
</dbReference>
<dbReference type="PANTHER" id="PTHR36985">
    <property type="entry name" value="TRANSLOCATION AND ASSEMBLY MODULE SUBUNIT TAMB"/>
    <property type="match status" value="1"/>
</dbReference>
<evidence type="ECO:0000256" key="5">
    <source>
        <dbReference type="SAM" id="Phobius"/>
    </source>
</evidence>
<dbReference type="RefSeq" id="WP_012443859.1">
    <property type="nucleotide sequence ID" value="NC_010717.2"/>
</dbReference>
<dbReference type="GO" id="GO:0009306">
    <property type="term" value="P:protein secretion"/>
    <property type="evidence" value="ECO:0007669"/>
    <property type="project" value="InterPro"/>
</dbReference>
<dbReference type="Pfam" id="PF04357">
    <property type="entry name" value="TamB"/>
    <property type="match status" value="1"/>
</dbReference>
<keyword evidence="4 5" id="KW-0472">Membrane</keyword>
<sequence length="1285" mass="136557">MSTPTPPPAAPPRARFYRRRRFWVGSGLTVLGLVLLALIAIYWLLQTVAGRDVLLAQVVARLPVGATFTYGKVEGPVAGPLTLRDVDFHYQDIHFTAERVYLKPDLRPLLGRTLQLNAVQVSNATLNLGKSEEPFTLPSWPESLPQITVPLAIHADKIEVQNLRITQLQQPMIVLHKVQGGLDVATGALRTRDLVIDTDMGDFRLHGDYVPSDDYHADLTATAVLPAARGRTPASLGLVARGDLDKMEVAIAGRAPAPLQASLVFSGRDDPTWAFKAVTEALDTSLLIPAAEGQANPPATPIALNLQASGKSGNADLHGIIKQGAFSATLQPSHIALADQVLTVEPLVIDTFEGRTQLRGTADLRDTQNPSFRFAVNASGLRFTPAADPATPDAPLVPVELKDARLGVAGTLKAWAAIGRATVERDGQQAELVFDSRGNDQRAQLKQVQAKTPGGTLDLSGEVAWAPELQWDVNAQLAKFDPGYFAPGWNGNLSGKIASKGRQLPAPAGGVSPGFEATAEVPSLTGQLRQRALSANGKFALRGEQGEGELQLALGNSRINAKGKLGDQLDIAAQLQPLQLDDVLPGATGVVRGQLQVSGKRDAPDITADIAGNGLRWDTYSAQSISLRGRLPWRGSDGQLALQGTAIEAGVVLDSVRVQARGAVEALRLDADIANSMASVALQGDVRRNGERWQGQVATLRIAPSKGDAWALRQPAQFSTDGAAFTLSDTCLGAATGGALCASANWPRAGMVVHGDALPLSLVQPWLPKQDGRQIYLRGELSLDGSFKPRGNAWEGSLRIASPEGGIRLGETRYAAVAGNPNRGELLRYDQFSMQADFTQQQIQGKLGIGFQGAGFVDAKFNTGWDAYAPLNGELYLNMSRLYWLELVIADVVRPEGRVEGHVSLRGTRDKPLLGGDATLSDFTAEYPSMGLALSEGKGRFDALPDGSAKITASAKSGPGTLTVDGGLSWFGTSTPLLLNIRGDNVLAYNTSELRIIANPDMQFGITDNTMHLRGKVTVPEADIDLERLDRGTSVSEDVVVLDPVDPEQTPASPLDMDLAIVLGDKVNMTGFGLKGGLSGQMQIRARPGREMIANGGLDVRGRYKAYGQDLTITRGQLTWNHNIVSDPRVSLRAERKIGDITAGIDVSGRAESPRADVWSEPAMSQSEALSYLVLGRGLSTASSDETQQVSAASAALSAGSSLIASQIGATLGLDEAGVSQSSTLGSVVGFGKYLSPKLYVGYGVSMIGGGSVLTLKYLLSRGFDIEAESSTVETKGSVNWRREK</sequence>
<dbReference type="eggNOG" id="COG2911">
    <property type="taxonomic scope" value="Bacteria"/>
</dbReference>
<dbReference type="InterPro" id="IPR007452">
    <property type="entry name" value="TamB_C"/>
</dbReference>
<evidence type="ECO:0000259" key="6">
    <source>
        <dbReference type="Pfam" id="PF04357"/>
    </source>
</evidence>
<evidence type="ECO:0000256" key="1">
    <source>
        <dbReference type="ARBA" id="ARBA00004167"/>
    </source>
</evidence>
<protein>
    <submittedName>
        <fullName evidence="7">Pathogenicity protein</fullName>
    </submittedName>
</protein>
<gene>
    <name evidence="7" type="ordered locus">PXO_03725</name>
</gene>
<dbReference type="EMBL" id="CP000967">
    <property type="protein sequence ID" value="ACD57141.1"/>
    <property type="molecule type" value="Genomic_DNA"/>
</dbReference>
<accession>A0A0K0GGB5</accession>
<comment type="subcellular location">
    <subcellularLocation>
        <location evidence="1">Membrane</location>
        <topology evidence="1">Single-pass membrane protein</topology>
    </subcellularLocation>
</comment>
<feature type="domain" description="Translocation and assembly module TamB C-terminal" evidence="6">
    <location>
        <begin position="955"/>
        <end position="1284"/>
    </location>
</feature>
<keyword evidence="3 5" id="KW-1133">Transmembrane helix</keyword>
<evidence type="ECO:0000313" key="8">
    <source>
        <dbReference type="Proteomes" id="UP000001740"/>
    </source>
</evidence>
<evidence type="ECO:0000256" key="4">
    <source>
        <dbReference type="ARBA" id="ARBA00023136"/>
    </source>
</evidence>
<feature type="transmembrane region" description="Helical" evidence="5">
    <location>
        <begin position="22"/>
        <end position="45"/>
    </location>
</feature>
<evidence type="ECO:0000256" key="3">
    <source>
        <dbReference type="ARBA" id="ARBA00022989"/>
    </source>
</evidence>
<name>A0A0K0GGB5_XANOP</name>
<reference evidence="7 8" key="1">
    <citation type="journal article" date="2008" name="BMC Genomics">
        <title>Genome sequence and rapid evolution of the rice pathogen Xanthomonas oryzae pv. oryzae PXO99A.</title>
        <authorList>
            <person name="Salzberg S.L."/>
            <person name="Sommer D.D."/>
            <person name="Schatz M.C."/>
            <person name="Phillippy A.M."/>
            <person name="Rabinowicz P.D."/>
            <person name="Tsuge S."/>
            <person name="Furutani A."/>
            <person name="Ochiai H."/>
            <person name="Delcher A.L."/>
            <person name="Kelley D."/>
            <person name="Madupu R."/>
            <person name="Puiu D."/>
            <person name="Radune D."/>
            <person name="Shumway M."/>
            <person name="Trapnell C."/>
            <person name="Aparna G."/>
            <person name="Jha G."/>
            <person name="Pandey A."/>
            <person name="Patil P.B."/>
            <person name="Ishihara H."/>
            <person name="Meyer D.F."/>
            <person name="Szurek B."/>
            <person name="Verdier V."/>
            <person name="Koebnik R."/>
            <person name="Dow J.M."/>
            <person name="Ryan R.P."/>
            <person name="Hirata H."/>
            <person name="Tsuyumu S."/>
            <person name="Won Lee S."/>
            <person name="Seo Y.S."/>
            <person name="Sriariyanum M."/>
            <person name="Ronald P.C."/>
            <person name="Sonti R.V."/>
            <person name="Van Sluys M.A."/>
            <person name="Leach J.E."/>
            <person name="White F.F."/>
            <person name="Bogdanove A.J."/>
        </authorList>
    </citation>
    <scope>NUCLEOTIDE SEQUENCE [LARGE SCALE GENOMIC DNA]</scope>
    <source>
        <strain evidence="7 8">PXO99A</strain>
    </source>
</reference>
<evidence type="ECO:0000313" key="7">
    <source>
        <dbReference type="EMBL" id="ACD57141.1"/>
    </source>
</evidence>